<dbReference type="EMBL" id="CP090145">
    <property type="protein sequence ID" value="UOX34107.1"/>
    <property type="molecule type" value="Genomic_DNA"/>
</dbReference>
<dbReference type="SUPFAM" id="SSF48452">
    <property type="entry name" value="TPR-like"/>
    <property type="match status" value="1"/>
</dbReference>
<reference evidence="1" key="1">
    <citation type="submission" date="2021-12" db="EMBL/GenBank/DDBJ databases">
        <authorList>
            <person name="Cha I.-T."/>
            <person name="Lee K.-E."/>
            <person name="Park S.-J."/>
        </authorList>
    </citation>
    <scope>NUCLEOTIDE SEQUENCE</scope>
    <source>
        <strain evidence="1">YSM-43</strain>
    </source>
</reference>
<name>A0ABY4HMN8_9FLAO</name>
<dbReference type="InterPro" id="IPR011990">
    <property type="entry name" value="TPR-like_helical_dom_sf"/>
</dbReference>
<dbReference type="RefSeq" id="WP_246916748.1">
    <property type="nucleotide sequence ID" value="NZ_CP090145.1"/>
</dbReference>
<protein>
    <submittedName>
        <fullName evidence="1">SusD/RagB family nutrient-binding outer membrane lipoprotein</fullName>
    </submittedName>
</protein>
<gene>
    <name evidence="1" type="ORF">LXD69_01020</name>
</gene>
<proteinExistence type="predicted"/>
<dbReference type="PROSITE" id="PS51257">
    <property type="entry name" value="PROKAR_LIPOPROTEIN"/>
    <property type="match status" value="1"/>
</dbReference>
<reference evidence="1" key="2">
    <citation type="submission" date="2022-04" db="EMBL/GenBank/DDBJ databases">
        <title>Complete Genome Sequence of Flavobacterium sediminilitoris YSM-43, Isolated from a Tidal Sediment.</title>
        <authorList>
            <person name="Lee P.A."/>
        </authorList>
    </citation>
    <scope>NUCLEOTIDE SEQUENCE</scope>
    <source>
        <strain evidence="1">YSM-43</strain>
    </source>
</reference>
<keyword evidence="1" id="KW-0449">Lipoprotein</keyword>
<dbReference type="InterPro" id="IPR041662">
    <property type="entry name" value="SusD-like_2"/>
</dbReference>
<evidence type="ECO:0000313" key="1">
    <source>
        <dbReference type="EMBL" id="UOX34107.1"/>
    </source>
</evidence>
<accession>A0ABY4HMN8</accession>
<dbReference type="Pfam" id="PF12771">
    <property type="entry name" value="SusD-like_2"/>
    <property type="match status" value="2"/>
</dbReference>
<keyword evidence="2" id="KW-1185">Reference proteome</keyword>
<evidence type="ECO:0000313" key="2">
    <source>
        <dbReference type="Proteomes" id="UP000830454"/>
    </source>
</evidence>
<dbReference type="Gene3D" id="1.25.40.390">
    <property type="match status" value="2"/>
</dbReference>
<sequence>MKKYIILLSSVLIVSCTSDEKYEDLNRDPNKPTQVSAESLFNASIKSLFDQMESPNINTNVFRLFSQYWTQTTYNDESNYDLNNRRVADNHYSEMYRDVLYDLKDAKSKVNTPNKIAMISVLEVYTWQQLVDTYGNIPYSAALQGSLEPTPEYDDAKTIYEDLIVRINTAINTFSISGDAGFTSSDQIYGGNITQWLKFANSVKFKLAMRIADVPSMTTLSQTNAEEAVIAGIFSSNADNATLAYESNSTNANPVWSDLVESGRNDFVAANTIVNYMNDIKDPRRVSYFDENIKYSLGDILAITNPTPPSTTTTIEFSSTLITTPEIGDRVFRILPPGADGIIPDPIFLGKISSFTTNTISIINITAGNIVGDDLAFSRFLGGTYGAVNNFPAFSHIGTQLKTQTFRGVLLDYAEIEFLLAEATERGYAVGGTAESHYNAGITASMNDWGIATADIATYLAQPSVAYTTATGTWRQKIGFQFWLAMYNRGFEGWSVYRKYDAPIMNIAAVANIPVPKRYTYPLREQTLNLSNYNAAVAAIGGDELDTPIFWDVN</sequence>
<dbReference type="Proteomes" id="UP000830454">
    <property type="component" value="Chromosome"/>
</dbReference>
<organism evidence="1 2">
    <name type="scientific">Flavobacterium sediminilitoris</name>
    <dbReference type="NCBI Taxonomy" id="2024526"/>
    <lineage>
        <taxon>Bacteria</taxon>
        <taxon>Pseudomonadati</taxon>
        <taxon>Bacteroidota</taxon>
        <taxon>Flavobacteriia</taxon>
        <taxon>Flavobacteriales</taxon>
        <taxon>Flavobacteriaceae</taxon>
        <taxon>Flavobacterium</taxon>
    </lineage>
</organism>